<dbReference type="Proteomes" id="UP000812440">
    <property type="component" value="Chromosome 8_10"/>
</dbReference>
<reference evidence="1" key="1">
    <citation type="thesis" date="2020" institute="ProQuest LLC" country="789 East Eisenhower Parkway, Ann Arbor, MI, USA">
        <title>Comparative Genomics and Chromosome Evolution.</title>
        <authorList>
            <person name="Mudd A.B."/>
        </authorList>
    </citation>
    <scope>NUCLEOTIDE SEQUENCE</scope>
    <source>
        <strain evidence="1">Female2</strain>
        <tissue evidence="1">Blood</tissue>
    </source>
</reference>
<name>A0A8T2K0U6_9PIPI</name>
<sequence length="67" mass="7842">MFQVVTTRLPSRVLPAVAAVLFQKKEEDKELRRGKRPKTWRKEIHHYYNLRVKVLGAKNIHGADLCT</sequence>
<organism evidence="1 2">
    <name type="scientific">Hymenochirus boettgeri</name>
    <name type="common">Congo dwarf clawed frog</name>
    <dbReference type="NCBI Taxonomy" id="247094"/>
    <lineage>
        <taxon>Eukaryota</taxon>
        <taxon>Metazoa</taxon>
        <taxon>Chordata</taxon>
        <taxon>Craniata</taxon>
        <taxon>Vertebrata</taxon>
        <taxon>Euteleostomi</taxon>
        <taxon>Amphibia</taxon>
        <taxon>Batrachia</taxon>
        <taxon>Anura</taxon>
        <taxon>Pipoidea</taxon>
        <taxon>Pipidae</taxon>
        <taxon>Pipinae</taxon>
        <taxon>Hymenochirus</taxon>
    </lineage>
</organism>
<protein>
    <submittedName>
        <fullName evidence="1">Uncharacterized protein</fullName>
    </submittedName>
</protein>
<gene>
    <name evidence="1" type="ORF">GDO86_016320</name>
</gene>
<proteinExistence type="predicted"/>
<dbReference type="EMBL" id="JAACNH010000003">
    <property type="protein sequence ID" value="KAG8449633.1"/>
    <property type="molecule type" value="Genomic_DNA"/>
</dbReference>
<comment type="caution">
    <text evidence="1">The sequence shown here is derived from an EMBL/GenBank/DDBJ whole genome shotgun (WGS) entry which is preliminary data.</text>
</comment>
<accession>A0A8T2K0U6</accession>
<keyword evidence="2" id="KW-1185">Reference proteome</keyword>
<evidence type="ECO:0000313" key="1">
    <source>
        <dbReference type="EMBL" id="KAG8449633.1"/>
    </source>
</evidence>
<dbReference type="AlphaFoldDB" id="A0A8T2K0U6"/>
<evidence type="ECO:0000313" key="2">
    <source>
        <dbReference type="Proteomes" id="UP000812440"/>
    </source>
</evidence>